<evidence type="ECO:0000313" key="2">
    <source>
        <dbReference type="Proteomes" id="UP000087171"/>
    </source>
</evidence>
<reference evidence="2" key="1">
    <citation type="journal article" date="2013" name="Nat. Biotechnol.">
        <title>Draft genome sequence of chickpea (Cicer arietinum) provides a resource for trait improvement.</title>
        <authorList>
            <person name="Varshney R.K."/>
            <person name="Song C."/>
            <person name="Saxena R.K."/>
            <person name="Azam S."/>
            <person name="Yu S."/>
            <person name="Sharpe A.G."/>
            <person name="Cannon S."/>
            <person name="Baek J."/>
            <person name="Rosen B.D."/>
            <person name="Tar'an B."/>
            <person name="Millan T."/>
            <person name="Zhang X."/>
            <person name="Ramsay L.D."/>
            <person name="Iwata A."/>
            <person name="Wang Y."/>
            <person name="Nelson W."/>
            <person name="Farmer A.D."/>
            <person name="Gaur P.M."/>
            <person name="Soderlund C."/>
            <person name="Penmetsa R.V."/>
            <person name="Xu C."/>
            <person name="Bharti A.K."/>
            <person name="He W."/>
            <person name="Winter P."/>
            <person name="Zhao S."/>
            <person name="Hane J.K."/>
            <person name="Carrasquilla-Garcia N."/>
            <person name="Condie J.A."/>
            <person name="Upadhyaya H.D."/>
            <person name="Luo M.C."/>
            <person name="Thudi M."/>
            <person name="Gowda C.L."/>
            <person name="Singh N.P."/>
            <person name="Lichtenzveig J."/>
            <person name="Gali K.K."/>
            <person name="Rubio J."/>
            <person name="Nadarajan N."/>
            <person name="Dolezel J."/>
            <person name="Bansal K.C."/>
            <person name="Xu X."/>
            <person name="Edwards D."/>
            <person name="Zhang G."/>
            <person name="Kahl G."/>
            <person name="Gil J."/>
            <person name="Singh K.B."/>
            <person name="Datta S.K."/>
            <person name="Jackson S.A."/>
            <person name="Wang J."/>
            <person name="Cook D.R."/>
        </authorList>
    </citation>
    <scope>NUCLEOTIDE SEQUENCE [LARGE SCALE GENOMIC DNA]</scope>
    <source>
        <strain evidence="2">cv. CDC Frontier</strain>
    </source>
</reference>
<dbReference type="STRING" id="3827.A0A1S3EG00"/>
<dbReference type="InterPro" id="IPR025398">
    <property type="entry name" value="DUF4371"/>
</dbReference>
<feature type="domain" description="DUF4371" evidence="1">
    <location>
        <begin position="30"/>
        <end position="141"/>
    </location>
</feature>
<evidence type="ECO:0000259" key="1">
    <source>
        <dbReference type="Pfam" id="PF14291"/>
    </source>
</evidence>
<accession>A0A1S3EG00</accession>
<dbReference type="AlphaFoldDB" id="A0A1S3EG00"/>
<dbReference type="Proteomes" id="UP000087171">
    <property type="component" value="Chromosome Ca7"/>
</dbReference>
<reference evidence="3" key="2">
    <citation type="submission" date="2025-08" db="UniProtKB">
        <authorList>
            <consortium name="RefSeq"/>
        </authorList>
    </citation>
    <scope>IDENTIFICATION</scope>
    <source>
        <tissue evidence="3">Etiolated seedlings</tissue>
    </source>
</reference>
<proteinExistence type="predicted"/>
<dbReference type="RefSeq" id="XP_012574299.1">
    <property type="nucleotide sequence ID" value="XM_012718845.1"/>
</dbReference>
<dbReference type="PANTHER" id="PTHR45749">
    <property type="match status" value="1"/>
</dbReference>
<keyword evidence="2" id="KW-1185">Reference proteome</keyword>
<protein>
    <submittedName>
        <fullName evidence="3">Uncharacterized protein LOC105852643</fullName>
    </submittedName>
</protein>
<organism evidence="2 3">
    <name type="scientific">Cicer arietinum</name>
    <name type="common">Chickpea</name>
    <name type="synonym">Garbanzo</name>
    <dbReference type="NCBI Taxonomy" id="3827"/>
    <lineage>
        <taxon>Eukaryota</taxon>
        <taxon>Viridiplantae</taxon>
        <taxon>Streptophyta</taxon>
        <taxon>Embryophyta</taxon>
        <taxon>Tracheophyta</taxon>
        <taxon>Spermatophyta</taxon>
        <taxon>Magnoliopsida</taxon>
        <taxon>eudicotyledons</taxon>
        <taxon>Gunneridae</taxon>
        <taxon>Pentapetalae</taxon>
        <taxon>rosids</taxon>
        <taxon>fabids</taxon>
        <taxon>Fabales</taxon>
        <taxon>Fabaceae</taxon>
        <taxon>Papilionoideae</taxon>
        <taxon>50 kb inversion clade</taxon>
        <taxon>NPAAA clade</taxon>
        <taxon>Hologalegina</taxon>
        <taxon>IRL clade</taxon>
        <taxon>Cicereae</taxon>
        <taxon>Cicer</taxon>
    </lineage>
</organism>
<dbReference type="Pfam" id="PF14291">
    <property type="entry name" value="DUF4371"/>
    <property type="match status" value="1"/>
</dbReference>
<sequence>MDKFDVNCLEHDSEKRLQIWEYPVNQIDEIRRAYLNWSSLYFQGHDESLGSKNRGNFLEMVKLVASYNDELAKVVIENAPYNSKYTSPKIQKEILHIISSKVKSYIREEIGDSKFRIIVDELRDESLREQMAIILSMKNLYNPTCAALQNVRRNGTSYSTCGNANVAYKVIKSFEFILILHMMKEIMKITDNLCQALQHKSQDILNAMQLINNTKALIQKLRDGGSDDLLKNELNHILCAQTMELLSLSNSLVPNDIYRAFNMDNISTTERSFSAMKIIKTRLCSKIYDEFLADNMILYIEKEIAKTFNSDSIIDDFKTLGE</sequence>
<dbReference type="PANTHER" id="PTHR45749:SF37">
    <property type="entry name" value="OS05G0311600 PROTEIN"/>
    <property type="match status" value="1"/>
</dbReference>
<name>A0A1S3EG00_CICAR</name>
<gene>
    <name evidence="3" type="primary">LOC105852643</name>
</gene>
<evidence type="ECO:0000313" key="3">
    <source>
        <dbReference type="RefSeq" id="XP_012574299.1"/>
    </source>
</evidence>
<dbReference type="OrthoDB" id="1932923at2759"/>